<dbReference type="EMBL" id="DVGY01000055">
    <property type="protein sequence ID" value="HIR40637.1"/>
    <property type="molecule type" value="Genomic_DNA"/>
</dbReference>
<keyword evidence="1" id="KW-1133">Transmembrane helix</keyword>
<reference evidence="2" key="2">
    <citation type="journal article" date="2021" name="PeerJ">
        <title>Extensive microbial diversity within the chicken gut microbiome revealed by metagenomics and culture.</title>
        <authorList>
            <person name="Gilroy R."/>
            <person name="Ravi A."/>
            <person name="Getino M."/>
            <person name="Pursley I."/>
            <person name="Horton D.L."/>
            <person name="Alikhan N.F."/>
            <person name="Baker D."/>
            <person name="Gharbi K."/>
            <person name="Hall N."/>
            <person name="Watson M."/>
            <person name="Adriaenssens E.M."/>
            <person name="Foster-Nyarko E."/>
            <person name="Jarju S."/>
            <person name="Secka A."/>
            <person name="Antonio M."/>
            <person name="Oren A."/>
            <person name="Chaudhuri R.R."/>
            <person name="La Ragione R."/>
            <person name="Hildebrand F."/>
            <person name="Pallen M.J."/>
        </authorList>
    </citation>
    <scope>NUCLEOTIDE SEQUENCE</scope>
    <source>
        <strain evidence="2">CHK184-25365</strain>
    </source>
</reference>
<proteinExistence type="predicted"/>
<feature type="transmembrane region" description="Helical" evidence="1">
    <location>
        <begin position="60"/>
        <end position="80"/>
    </location>
</feature>
<organism evidence="2 3">
    <name type="scientific">Candidatus Egerieicola pullicola</name>
    <dbReference type="NCBI Taxonomy" id="2840775"/>
    <lineage>
        <taxon>Bacteria</taxon>
        <taxon>Bacillati</taxon>
        <taxon>Bacillota</taxon>
        <taxon>Clostridia</taxon>
        <taxon>Eubacteriales</taxon>
        <taxon>Oscillospiraceae</taxon>
        <taxon>Oscillospiraceae incertae sedis</taxon>
        <taxon>Candidatus Egerieicola</taxon>
    </lineage>
</organism>
<accession>A0A9D1DBW4</accession>
<gene>
    <name evidence="2" type="ORF">IAB36_02290</name>
</gene>
<dbReference type="Proteomes" id="UP000886749">
    <property type="component" value="Unassembled WGS sequence"/>
</dbReference>
<feature type="transmembrane region" description="Helical" evidence="1">
    <location>
        <begin position="20"/>
        <end position="40"/>
    </location>
</feature>
<sequence length="257" mass="29126">MSYFSLLKVEQIKLRRSHIVWILLIPVTLPWVMNVLNAGIHLSSQTISPENNFFLQSFMGFVWLLYPATLVVSTVLLTQMEQSNRGLLKMLSLPLSPVKLCLAKFTVLLLLAALQFLLMDLLYFPSAWLASQMNGYQFMLSPLLVFQQSGMMFLTSLPMAALYWMIATLLSSPVFSVGIGLASIVPSVLILNTKIWYCYPPCYSFYWLTQLMGQMSDPSGQFQFQWIPFLPVAVGLLAVFLVVSCLCFGRTERRSFS</sequence>
<dbReference type="AlphaFoldDB" id="A0A9D1DBW4"/>
<feature type="transmembrane region" description="Helical" evidence="1">
    <location>
        <begin position="174"/>
        <end position="197"/>
    </location>
</feature>
<evidence type="ECO:0000313" key="2">
    <source>
        <dbReference type="EMBL" id="HIR40637.1"/>
    </source>
</evidence>
<dbReference type="CDD" id="cd21809">
    <property type="entry name" value="ABC-2_lan_permease-like"/>
    <property type="match status" value="1"/>
</dbReference>
<reference evidence="2" key="1">
    <citation type="submission" date="2020-10" db="EMBL/GenBank/DDBJ databases">
        <authorList>
            <person name="Gilroy R."/>
        </authorList>
    </citation>
    <scope>NUCLEOTIDE SEQUENCE</scope>
    <source>
        <strain evidence="2">CHK184-25365</strain>
    </source>
</reference>
<evidence type="ECO:0000313" key="3">
    <source>
        <dbReference type="Proteomes" id="UP000886749"/>
    </source>
</evidence>
<keyword evidence="1" id="KW-0472">Membrane</keyword>
<name>A0A9D1DBW4_9FIRM</name>
<protein>
    <submittedName>
        <fullName evidence="2">ABC transporter permease</fullName>
    </submittedName>
</protein>
<feature type="transmembrane region" description="Helical" evidence="1">
    <location>
        <begin position="226"/>
        <end position="249"/>
    </location>
</feature>
<feature type="transmembrane region" description="Helical" evidence="1">
    <location>
        <begin position="101"/>
        <end position="124"/>
    </location>
</feature>
<evidence type="ECO:0000256" key="1">
    <source>
        <dbReference type="SAM" id="Phobius"/>
    </source>
</evidence>
<feature type="transmembrane region" description="Helical" evidence="1">
    <location>
        <begin position="144"/>
        <end position="167"/>
    </location>
</feature>
<comment type="caution">
    <text evidence="2">The sequence shown here is derived from an EMBL/GenBank/DDBJ whole genome shotgun (WGS) entry which is preliminary data.</text>
</comment>
<keyword evidence="1" id="KW-0812">Transmembrane</keyword>
<dbReference type="Pfam" id="PF12730">
    <property type="entry name" value="ABC2_membrane_4"/>
    <property type="match status" value="1"/>
</dbReference>